<keyword evidence="5" id="KW-1185">Reference proteome</keyword>
<dbReference type="PANTHER" id="PTHR30328">
    <property type="entry name" value="TRANSCRIPTIONAL REPRESSOR"/>
    <property type="match status" value="1"/>
</dbReference>
<dbReference type="PANTHER" id="PTHR30328:SF54">
    <property type="entry name" value="HTH-TYPE TRANSCRIPTIONAL REPRESSOR SCO4008"/>
    <property type="match status" value="1"/>
</dbReference>
<name>A0A1M6NZ33_9BACT</name>
<dbReference type="InterPro" id="IPR036271">
    <property type="entry name" value="Tet_transcr_reg_TetR-rel_C_sf"/>
</dbReference>
<feature type="domain" description="HTH tetR-type" evidence="3">
    <location>
        <begin position="14"/>
        <end position="74"/>
    </location>
</feature>
<evidence type="ECO:0000259" key="3">
    <source>
        <dbReference type="PROSITE" id="PS50977"/>
    </source>
</evidence>
<dbReference type="Pfam" id="PF00440">
    <property type="entry name" value="TetR_N"/>
    <property type="match status" value="1"/>
</dbReference>
<proteinExistence type="predicted"/>
<dbReference type="SUPFAM" id="SSF48498">
    <property type="entry name" value="Tetracyclin repressor-like, C-terminal domain"/>
    <property type="match status" value="1"/>
</dbReference>
<dbReference type="STRING" id="1121393.SAMN02745216_02708"/>
<keyword evidence="1 2" id="KW-0238">DNA-binding</keyword>
<dbReference type="InterPro" id="IPR009057">
    <property type="entry name" value="Homeodomain-like_sf"/>
</dbReference>
<protein>
    <submittedName>
        <fullName evidence="4">Transcriptional regulator, TetR family</fullName>
    </submittedName>
</protein>
<dbReference type="Gene3D" id="1.10.10.60">
    <property type="entry name" value="Homeodomain-like"/>
    <property type="match status" value="1"/>
</dbReference>
<dbReference type="PROSITE" id="PS50977">
    <property type="entry name" value="HTH_TETR_2"/>
    <property type="match status" value="1"/>
</dbReference>
<evidence type="ECO:0000313" key="4">
    <source>
        <dbReference type="EMBL" id="SHK00921.1"/>
    </source>
</evidence>
<evidence type="ECO:0000313" key="5">
    <source>
        <dbReference type="Proteomes" id="UP000183994"/>
    </source>
</evidence>
<feature type="DNA-binding region" description="H-T-H motif" evidence="2">
    <location>
        <begin position="37"/>
        <end position="56"/>
    </location>
</feature>
<dbReference type="InterPro" id="IPR001647">
    <property type="entry name" value="HTH_TetR"/>
</dbReference>
<dbReference type="EMBL" id="FQZU01000016">
    <property type="protein sequence ID" value="SHK00921.1"/>
    <property type="molecule type" value="Genomic_DNA"/>
</dbReference>
<gene>
    <name evidence="4" type="ORF">SAMN02745216_02708</name>
</gene>
<accession>A0A1M6NZ33</accession>
<dbReference type="AlphaFoldDB" id="A0A1M6NZ33"/>
<dbReference type="Proteomes" id="UP000183994">
    <property type="component" value="Unassembled WGS sequence"/>
</dbReference>
<reference evidence="5" key="1">
    <citation type="submission" date="2016-11" db="EMBL/GenBank/DDBJ databases">
        <authorList>
            <person name="Varghese N."/>
            <person name="Submissions S."/>
        </authorList>
    </citation>
    <scope>NUCLEOTIDE SEQUENCE [LARGE SCALE GENOMIC DNA]</scope>
    <source>
        <strain evidence="5">DSM 16219</strain>
    </source>
</reference>
<sequence>MKGKRLSRKERERERQRREIMAAAHTLFSEKGYHGVSMQEIADQAEFAVGTLYIFFKSKGDLYQESMLEETEKFMGQLGKVLDEPVDEVAKLRNLVRAKGTYFLNNASKIRIFHAELRQASDSAITELDLKIQTKRLSLMKDVAAVFESGMKKGTFQRIGDPYILAKSLDNITHSFLLSWIEDPEQYPYPEDPDVILNILFKGLIQD</sequence>
<evidence type="ECO:0000256" key="2">
    <source>
        <dbReference type="PROSITE-ProRule" id="PRU00335"/>
    </source>
</evidence>
<dbReference type="GO" id="GO:0003677">
    <property type="term" value="F:DNA binding"/>
    <property type="evidence" value="ECO:0007669"/>
    <property type="project" value="UniProtKB-UniRule"/>
</dbReference>
<dbReference type="InterPro" id="IPR050109">
    <property type="entry name" value="HTH-type_TetR-like_transc_reg"/>
</dbReference>
<evidence type="ECO:0000256" key="1">
    <source>
        <dbReference type="ARBA" id="ARBA00023125"/>
    </source>
</evidence>
<dbReference type="OrthoDB" id="9809994at2"/>
<dbReference type="PRINTS" id="PR00455">
    <property type="entry name" value="HTHTETR"/>
</dbReference>
<dbReference type="SUPFAM" id="SSF46689">
    <property type="entry name" value="Homeodomain-like"/>
    <property type="match status" value="1"/>
</dbReference>
<organism evidence="4 5">
    <name type="scientific">Desulfatibacillum alkenivorans DSM 16219</name>
    <dbReference type="NCBI Taxonomy" id="1121393"/>
    <lineage>
        <taxon>Bacteria</taxon>
        <taxon>Pseudomonadati</taxon>
        <taxon>Thermodesulfobacteriota</taxon>
        <taxon>Desulfobacteria</taxon>
        <taxon>Desulfobacterales</taxon>
        <taxon>Desulfatibacillaceae</taxon>
        <taxon>Desulfatibacillum</taxon>
    </lineage>
</organism>
<dbReference type="Gene3D" id="1.10.357.10">
    <property type="entry name" value="Tetracycline Repressor, domain 2"/>
    <property type="match status" value="1"/>
</dbReference>
<dbReference type="RefSeq" id="WP_073476643.1">
    <property type="nucleotide sequence ID" value="NZ_FQZU01000016.1"/>
</dbReference>